<gene>
    <name evidence="2" type="ordered locus">HFX_1304</name>
    <name evidence="3" type="ORF">BM92_02665</name>
    <name evidence="4" type="ORF">C439_03985</name>
    <name evidence="5" type="ORF">E6P09_09530</name>
</gene>
<dbReference type="HOGENOM" id="CLU_1811389_0_0_2"/>
<reference evidence="4 7" key="3">
    <citation type="journal article" date="2014" name="PLoS Genet.">
        <title>Phylogenetically driven sequencing of extremely halophilic archaea reveals strategies for static and dynamic osmo-response.</title>
        <authorList>
            <person name="Becker E.A."/>
            <person name="Seitzer P.M."/>
            <person name="Tritt A."/>
            <person name="Larsen D."/>
            <person name="Krusor M."/>
            <person name="Yao A.I."/>
            <person name="Wu D."/>
            <person name="Madern D."/>
            <person name="Eisen J.A."/>
            <person name="Darling A.E."/>
            <person name="Facciotti M.T."/>
        </authorList>
    </citation>
    <scope>NUCLEOTIDE SEQUENCE [LARGE SCALE GENOMIC DNA]</scope>
    <source>
        <strain evidence="4">ATCC 33500</strain>
        <strain evidence="7">ATCC 33500 / DSM 1411 / JCM 8866 / NBRC 14739 / NCIMB 2177 / R-4</strain>
    </source>
</reference>
<dbReference type="GeneID" id="40156657"/>
<evidence type="ECO:0000313" key="4">
    <source>
        <dbReference type="EMBL" id="EMA03542.1"/>
    </source>
</evidence>
<dbReference type="OrthoDB" id="302448at2157"/>
<evidence type="ECO:0000313" key="7">
    <source>
        <dbReference type="Proteomes" id="UP000011603"/>
    </source>
</evidence>
<keyword evidence="1" id="KW-1133">Transmembrane helix</keyword>
<dbReference type="EMBL" id="CP007551">
    <property type="protein sequence ID" value="AHZ21625.1"/>
    <property type="molecule type" value="Genomic_DNA"/>
</dbReference>
<dbReference type="Proteomes" id="UP000006469">
    <property type="component" value="Chromosome"/>
</dbReference>
<evidence type="ECO:0000313" key="5">
    <source>
        <dbReference type="EMBL" id="QCQ75492.1"/>
    </source>
</evidence>
<dbReference type="PaxDb" id="523841-HFX_1304"/>
<dbReference type="Proteomes" id="UP000011603">
    <property type="component" value="Unassembled WGS sequence"/>
</dbReference>
<dbReference type="eggNOG" id="arCOG13979">
    <property type="taxonomic scope" value="Archaea"/>
</dbReference>
<dbReference type="AlphaFoldDB" id="I3R456"/>
<dbReference type="EMBL" id="AOLO01000005">
    <property type="protein sequence ID" value="EMA03542.1"/>
    <property type="molecule type" value="Genomic_DNA"/>
</dbReference>
<dbReference type="STRING" id="523841.HFX_1304"/>
<evidence type="ECO:0000313" key="3">
    <source>
        <dbReference type="EMBL" id="AHZ21625.1"/>
    </source>
</evidence>
<proteinExistence type="predicted"/>
<protein>
    <submittedName>
        <fullName evidence="2">Uncharacterized protein</fullName>
    </submittedName>
</protein>
<dbReference type="EMBL" id="CP001868">
    <property type="protein sequence ID" value="AFK19016.1"/>
    <property type="molecule type" value="Genomic_DNA"/>
</dbReference>
<evidence type="ECO:0000256" key="1">
    <source>
        <dbReference type="SAM" id="Phobius"/>
    </source>
</evidence>
<evidence type="ECO:0000313" key="8">
    <source>
        <dbReference type="Proteomes" id="UP000027075"/>
    </source>
</evidence>
<dbReference type="KEGG" id="hme:HFX_1304"/>
<dbReference type="Proteomes" id="UP000299011">
    <property type="component" value="Chromosome"/>
</dbReference>
<reference evidence="2 6" key="2">
    <citation type="journal article" date="2012" name="J. Bacteriol.">
        <title>Complete genome sequence of the metabolically versatile halophilic archaeon Haloferax mediterranei, a poly(3-hydroxybutyrate-co-3-hydroxyvalerate) producer.</title>
        <authorList>
            <person name="Han J."/>
            <person name="Zhang F."/>
            <person name="Hou J."/>
            <person name="Liu X."/>
            <person name="Li M."/>
            <person name="Liu H."/>
            <person name="Cai L."/>
            <person name="Zhang B."/>
            <person name="Chen Y."/>
            <person name="Zhou J."/>
            <person name="Hu S."/>
            <person name="Xiang H."/>
        </authorList>
    </citation>
    <scope>NUCLEOTIDE SEQUENCE [LARGE SCALE GENOMIC DNA]</scope>
    <source>
        <strain evidence="6">ATCC 33500 / DSM 1411 / JCM 8866 / NBRC 14739 / NCIMB 2177 / R-4</strain>
        <strain evidence="2">CGMCC 1.2087</strain>
    </source>
</reference>
<feature type="transmembrane region" description="Helical" evidence="1">
    <location>
        <begin position="7"/>
        <end position="26"/>
    </location>
</feature>
<dbReference type="Proteomes" id="UP000027075">
    <property type="component" value="Chromosome"/>
</dbReference>
<dbReference type="RefSeq" id="WP_004057233.1">
    <property type="nucleotide sequence ID" value="NC_017941.2"/>
</dbReference>
<keyword evidence="7" id="KW-1185">Reference proteome</keyword>
<reference evidence="5 9" key="6">
    <citation type="submission" date="2019-04" db="EMBL/GenBank/DDBJ databases">
        <title>Methylomes of two halophilic Archaea, Haloarcula marismortui and Haloferax mediterranei.</title>
        <authorList>
            <person name="DasSarma S."/>
            <person name="DasSarma P."/>
            <person name="DasSarma S."/>
            <person name="Fomenkov A."/>
            <person name="Vincze T."/>
            <person name="Anton B.P."/>
            <person name="Roberts R.J."/>
        </authorList>
    </citation>
    <scope>NUCLEOTIDE SEQUENCE [LARGE SCALE GENOMIC DNA]</scope>
    <source>
        <strain evidence="5">ATCC 33500</strain>
        <strain evidence="9">ATCC 33500 / DSM 1411 / JCM 8866 / NBRC 14739 / NCIMB 2177 / R-4</strain>
    </source>
</reference>
<evidence type="ECO:0000313" key="6">
    <source>
        <dbReference type="Proteomes" id="UP000006469"/>
    </source>
</evidence>
<feature type="transmembrane region" description="Helical" evidence="1">
    <location>
        <begin position="120"/>
        <end position="141"/>
    </location>
</feature>
<name>I3R456_HALMT</name>
<reference evidence="2" key="1">
    <citation type="journal article" date="2012" name="Appl. Environ. Microbiol.">
        <title>Identification of the haloarchaeal phasin (PhaP) that functions in polyhydroxyalkanoate accumulation and granule formation in Haloferax mediterranei.</title>
        <authorList>
            <person name="Cai S."/>
            <person name="Cai L."/>
            <person name="Liu H."/>
            <person name="Liu X."/>
            <person name="Han J."/>
            <person name="Zhou J."/>
            <person name="Xiang H."/>
        </authorList>
    </citation>
    <scope>NUCLEOTIDE SEQUENCE</scope>
    <source>
        <strain evidence="2">CGMCC 1.2087</strain>
    </source>
</reference>
<sequence>MSSQIQTFAAILIIGVVAVVGLSAAYSESGVVATTSEDITLSDAGSYVDERDAFEYGDNETVVHNGTTLTQGTDYSWNTSTGELTRLSGSSAPDGSTVTIDYAFEMPSQTTKDIQTTVSAASFALPYIVLFLALAAIWGWLS</sequence>
<keyword evidence="1" id="KW-0812">Transmembrane</keyword>
<reference evidence="2" key="5">
    <citation type="submission" date="2014-05" db="EMBL/GenBank/DDBJ databases">
        <authorList>
            <person name="Wang L."/>
            <person name="Yang H."/>
            <person name="Xiang H."/>
        </authorList>
    </citation>
    <scope>NUCLEOTIDE SEQUENCE</scope>
    <source>
        <strain evidence="2">CGMCC 1.2087</strain>
    </source>
</reference>
<evidence type="ECO:0000313" key="9">
    <source>
        <dbReference type="Proteomes" id="UP000299011"/>
    </source>
</evidence>
<accession>I3R456</accession>
<evidence type="ECO:0000313" key="2">
    <source>
        <dbReference type="EMBL" id="AFK19016.1"/>
    </source>
</evidence>
<dbReference type="EMBL" id="CP039139">
    <property type="protein sequence ID" value="QCQ75492.1"/>
    <property type="molecule type" value="Genomic_DNA"/>
</dbReference>
<reference evidence="3 8" key="4">
    <citation type="submission" date="2014-04" db="EMBL/GenBank/DDBJ databases">
        <title>Transcriptional profiles of Haloferax mediterranei on the basis of nitrogen availability.</title>
        <authorList>
            <person name="Bautista V."/>
        </authorList>
    </citation>
    <scope>NUCLEOTIDE SEQUENCE [LARGE SCALE GENOMIC DNA]</scope>
    <source>
        <strain evidence="3">ATCC 33500</strain>
        <strain evidence="8">ATCC 33500 / DSM 1411 / JCM 8866 / NBRC 14739 / NCIMB 2177 / R-4</strain>
    </source>
</reference>
<keyword evidence="1" id="KW-0472">Membrane</keyword>
<organism evidence="2 6">
    <name type="scientific">Haloferax mediterranei (strain ATCC 33500 / DSM 1411 / JCM 8866 / NBRC 14739 / NCIMB 2177 / R-4)</name>
    <name type="common">Halobacterium mediterranei</name>
    <dbReference type="NCBI Taxonomy" id="523841"/>
    <lineage>
        <taxon>Archaea</taxon>
        <taxon>Methanobacteriati</taxon>
        <taxon>Methanobacteriota</taxon>
        <taxon>Stenosarchaea group</taxon>
        <taxon>Halobacteria</taxon>
        <taxon>Halobacteriales</taxon>
        <taxon>Haloferacaceae</taxon>
        <taxon>Haloferax</taxon>
    </lineage>
</organism>
<dbReference type="PATRIC" id="fig|523841.21.peg.806"/>